<gene>
    <name evidence="2" type="ORF">WN944_022142</name>
</gene>
<dbReference type="PANTHER" id="PTHR36312">
    <property type="entry name" value="THIONIN-LIKE PROTEIN 1"/>
    <property type="match status" value="1"/>
</dbReference>
<reference evidence="2 3" key="1">
    <citation type="submission" date="2024-05" db="EMBL/GenBank/DDBJ databases">
        <title>Haplotype-resolved chromosome-level genome assembly of Huyou (Citrus changshanensis).</title>
        <authorList>
            <person name="Miao C."/>
            <person name="Chen W."/>
            <person name="Wu Y."/>
            <person name="Wang L."/>
            <person name="Zhao S."/>
            <person name="Grierson D."/>
            <person name="Xu C."/>
            <person name="Chen K."/>
        </authorList>
    </citation>
    <scope>NUCLEOTIDE SEQUENCE [LARGE SCALE GENOMIC DNA]</scope>
    <source>
        <strain evidence="2">01-14</strain>
        <tissue evidence="2">Leaf</tissue>
    </source>
</reference>
<dbReference type="Proteomes" id="UP001428341">
    <property type="component" value="Unassembled WGS sequence"/>
</dbReference>
<feature type="signal peptide" evidence="1">
    <location>
        <begin position="1"/>
        <end position="25"/>
    </location>
</feature>
<dbReference type="AlphaFoldDB" id="A0AAP0R111"/>
<keyword evidence="1" id="KW-0732">Signal</keyword>
<dbReference type="PANTHER" id="PTHR36312:SF15">
    <property type="entry name" value="THIONIN-LIKE PROTEIN"/>
    <property type="match status" value="1"/>
</dbReference>
<evidence type="ECO:0000313" key="2">
    <source>
        <dbReference type="EMBL" id="KAK9229183.1"/>
    </source>
</evidence>
<keyword evidence="3" id="KW-1185">Reference proteome</keyword>
<accession>A0AAP0R111</accession>
<feature type="chain" id="PRO_5042876196" description="Thionin-like protein" evidence="1">
    <location>
        <begin position="26"/>
        <end position="97"/>
    </location>
</feature>
<evidence type="ECO:0000313" key="3">
    <source>
        <dbReference type="Proteomes" id="UP001428341"/>
    </source>
</evidence>
<dbReference type="PROSITE" id="PS51257">
    <property type="entry name" value="PROKAR_LIPOPROTEIN"/>
    <property type="match status" value="1"/>
</dbReference>
<dbReference type="InterPro" id="IPR038975">
    <property type="entry name" value="THNL"/>
</dbReference>
<name>A0AAP0R111_9ROSI</name>
<sequence length="97" mass="10439">MEKNTVQFVLMASLILGLLAGQSTASCQDDCHKKCKFFHPGQDLKECIVDCLKTCNSPNGAVHFCKLGCASSLCANLSTQEKVQSCADSCSKMCTKI</sequence>
<proteinExistence type="predicted"/>
<comment type="caution">
    <text evidence="2">The sequence shown here is derived from an EMBL/GenBank/DDBJ whole genome shotgun (WGS) entry which is preliminary data.</text>
</comment>
<organism evidence="2 3">
    <name type="scientific">Citrus x changshan-huyou</name>
    <dbReference type="NCBI Taxonomy" id="2935761"/>
    <lineage>
        <taxon>Eukaryota</taxon>
        <taxon>Viridiplantae</taxon>
        <taxon>Streptophyta</taxon>
        <taxon>Embryophyta</taxon>
        <taxon>Tracheophyta</taxon>
        <taxon>Spermatophyta</taxon>
        <taxon>Magnoliopsida</taxon>
        <taxon>eudicotyledons</taxon>
        <taxon>Gunneridae</taxon>
        <taxon>Pentapetalae</taxon>
        <taxon>rosids</taxon>
        <taxon>malvids</taxon>
        <taxon>Sapindales</taxon>
        <taxon>Rutaceae</taxon>
        <taxon>Aurantioideae</taxon>
        <taxon>Citrus</taxon>
    </lineage>
</organism>
<evidence type="ECO:0008006" key="4">
    <source>
        <dbReference type="Google" id="ProtNLM"/>
    </source>
</evidence>
<evidence type="ECO:0000256" key="1">
    <source>
        <dbReference type="SAM" id="SignalP"/>
    </source>
</evidence>
<protein>
    <recommendedName>
        <fullName evidence="4">Thionin-like protein</fullName>
    </recommendedName>
</protein>
<dbReference type="EMBL" id="JBCGBO010000001">
    <property type="protein sequence ID" value="KAK9229183.1"/>
    <property type="molecule type" value="Genomic_DNA"/>
</dbReference>